<dbReference type="InterPro" id="IPR022754">
    <property type="entry name" value="DNA_pol_III_gamma-3"/>
</dbReference>
<dbReference type="Pfam" id="PF12169">
    <property type="entry name" value="DNA_pol3_gamma3"/>
    <property type="match status" value="1"/>
</dbReference>
<dbReference type="EMBL" id="JYNZ01000003">
    <property type="protein sequence ID" value="KXK26651.1"/>
    <property type="molecule type" value="Genomic_DNA"/>
</dbReference>
<dbReference type="Proteomes" id="UP000070457">
    <property type="component" value="Unassembled WGS sequence"/>
</dbReference>
<evidence type="ECO:0000313" key="3">
    <source>
        <dbReference type="EMBL" id="KXK26651.1"/>
    </source>
</evidence>
<dbReference type="STRING" id="1617426.TR69_WS6001000658"/>
<evidence type="ECO:0000313" key="4">
    <source>
        <dbReference type="Proteomes" id="UP000070457"/>
    </source>
</evidence>
<proteinExistence type="predicted"/>
<comment type="caution">
    <text evidence="3">The sequence shown here is derived from an EMBL/GenBank/DDBJ whole genome shotgun (WGS) entry which is preliminary data.</text>
</comment>
<feature type="domain" description="DNA polymerase III gamma subunit" evidence="2">
    <location>
        <begin position="32"/>
        <end position="104"/>
    </location>
</feature>
<dbReference type="GO" id="GO:0003887">
    <property type="term" value="F:DNA-directed DNA polymerase activity"/>
    <property type="evidence" value="ECO:0007669"/>
    <property type="project" value="InterPro"/>
</dbReference>
<organism evidence="3 4">
    <name type="scientific">candidate division WS6 bacterium OLB20</name>
    <dbReference type="NCBI Taxonomy" id="1617426"/>
    <lineage>
        <taxon>Bacteria</taxon>
        <taxon>Candidatus Dojkabacteria</taxon>
    </lineage>
</organism>
<reference evidence="3 4" key="1">
    <citation type="submission" date="2015-02" db="EMBL/GenBank/DDBJ databases">
        <title>Improved understanding of the partial-nitritation anammox process through 23 genomes representing the majority of the microbial community.</title>
        <authorList>
            <person name="Speth D.R."/>
            <person name="In T Zandt M."/>
            <person name="Guerrero Cruz S."/>
            <person name="Jetten M.S."/>
            <person name="Dutilh B.E."/>
        </authorList>
    </citation>
    <scope>NUCLEOTIDE SEQUENCE [LARGE SCALE GENOMIC DNA]</scope>
    <source>
        <strain evidence="3">OLB20</strain>
    </source>
</reference>
<protein>
    <submittedName>
        <fullName evidence="3">DNA polymerase III subunit gamma and tau</fullName>
    </submittedName>
</protein>
<name>A0A136LYC8_9BACT</name>
<gene>
    <name evidence="3" type="ORF">TR69_WS6001000658</name>
</gene>
<dbReference type="AlphaFoldDB" id="A0A136LYC8"/>
<sequence length="322" mass="34798">MVEAGRGSFRDAETILEKVLSSYGYVKDRIINREDVENVLGYASSEIVGELYRALLARERSAAVAAIAKAEESGVNMQQLITQLLESARSHMASIVSGEADADSLGAVTAIIRHLMQAAGDMRSALIPVLPLEVAAVMITTDDAGLAVNIPAGKASTNSYQKVSPAAKKSAAKKPVSHEVEEEDEEEEHTEELSDSADTASKAPVSEDPAALSMESLRSGWDQILHGCKKINPHMVAMLTKARLDGLEEGNLLLSVPYKFHKSRLEQKRSQDIFASVTHELFGVKILMRCTLDEAIQTTRAPESTAASSNSDIVEEVFSDMI</sequence>
<feature type="region of interest" description="Disordered" evidence="1">
    <location>
        <begin position="158"/>
        <end position="209"/>
    </location>
</feature>
<evidence type="ECO:0000259" key="2">
    <source>
        <dbReference type="Pfam" id="PF12169"/>
    </source>
</evidence>
<accession>A0A136LYC8</accession>
<feature type="compositionally biased region" description="Acidic residues" evidence="1">
    <location>
        <begin position="180"/>
        <end position="195"/>
    </location>
</feature>
<evidence type="ECO:0000256" key="1">
    <source>
        <dbReference type="SAM" id="MobiDB-lite"/>
    </source>
</evidence>